<dbReference type="InterPro" id="IPR042213">
    <property type="entry name" value="NBD_C_sf"/>
</dbReference>
<reference evidence="10" key="1">
    <citation type="journal article" date="2019" name="Int. J. Syst. Evol. Microbiol.">
        <title>The Global Catalogue of Microorganisms (GCM) 10K type strain sequencing project: providing services to taxonomists for standard genome sequencing and annotation.</title>
        <authorList>
            <consortium name="The Broad Institute Genomics Platform"/>
            <consortium name="The Broad Institute Genome Sequencing Center for Infectious Disease"/>
            <person name="Wu L."/>
            <person name="Ma J."/>
        </authorList>
    </citation>
    <scope>NUCLEOTIDE SEQUENCE [LARGE SCALE GENOMIC DNA]</scope>
    <source>
        <strain evidence="10">CECT 7184</strain>
    </source>
</reference>
<dbReference type="EMBL" id="JBHSOZ010000004">
    <property type="protein sequence ID" value="MFC5713180.1"/>
    <property type="molecule type" value="Genomic_DNA"/>
</dbReference>
<evidence type="ECO:0000256" key="1">
    <source>
        <dbReference type="ARBA" id="ARBA00005715"/>
    </source>
</evidence>
<name>A0ABW0YP90_9BACI</name>
<dbReference type="Proteomes" id="UP001596142">
    <property type="component" value="Unassembled WGS sequence"/>
</dbReference>
<evidence type="ECO:0000256" key="3">
    <source>
        <dbReference type="ARBA" id="ARBA00022741"/>
    </source>
</evidence>
<feature type="domain" description="Four-carbon acid sugar kinase nucleotide binding" evidence="8">
    <location>
        <begin position="251"/>
        <end position="412"/>
    </location>
</feature>
<comment type="similarity">
    <text evidence="1">Belongs to the four-carbon acid sugar kinase family.</text>
</comment>
<dbReference type="InterPro" id="IPR037051">
    <property type="entry name" value="4-carb_acid_sugar_kinase_N_sf"/>
</dbReference>
<keyword evidence="4 9" id="KW-0418">Kinase</keyword>
<evidence type="ECO:0000259" key="8">
    <source>
        <dbReference type="Pfam" id="PF17042"/>
    </source>
</evidence>
<accession>A0ABW0YP90</accession>
<dbReference type="SUPFAM" id="SSF142764">
    <property type="entry name" value="YgbK-like"/>
    <property type="match status" value="1"/>
</dbReference>
<keyword evidence="6" id="KW-0119">Carbohydrate metabolism</keyword>
<dbReference type="EC" id="2.7.1.-" evidence="9"/>
<organism evidence="9 10">
    <name type="scientific">Thalassorhabdus alkalitolerans</name>
    <dbReference type="NCBI Taxonomy" id="2282697"/>
    <lineage>
        <taxon>Bacteria</taxon>
        <taxon>Bacillati</taxon>
        <taxon>Bacillota</taxon>
        <taxon>Bacilli</taxon>
        <taxon>Bacillales</taxon>
        <taxon>Bacillaceae</taxon>
        <taxon>Thalassorhabdus</taxon>
    </lineage>
</organism>
<dbReference type="GO" id="GO:0016301">
    <property type="term" value="F:kinase activity"/>
    <property type="evidence" value="ECO:0007669"/>
    <property type="project" value="UniProtKB-KW"/>
</dbReference>
<evidence type="ECO:0000256" key="5">
    <source>
        <dbReference type="ARBA" id="ARBA00022840"/>
    </source>
</evidence>
<evidence type="ECO:0000313" key="10">
    <source>
        <dbReference type="Proteomes" id="UP001596142"/>
    </source>
</evidence>
<keyword evidence="3" id="KW-0547">Nucleotide-binding</keyword>
<keyword evidence="2 9" id="KW-0808">Transferase</keyword>
<comment type="caution">
    <text evidence="9">The sequence shown here is derived from an EMBL/GenBank/DDBJ whole genome shotgun (WGS) entry which is preliminary data.</text>
</comment>
<feature type="domain" description="Four-carbon acid sugar kinase N-terminal" evidence="7">
    <location>
        <begin position="2"/>
        <end position="222"/>
    </location>
</feature>
<dbReference type="Pfam" id="PF17042">
    <property type="entry name" value="NBD_C"/>
    <property type="match status" value="1"/>
</dbReference>
<keyword evidence="10" id="KW-1185">Reference proteome</keyword>
<evidence type="ECO:0000256" key="6">
    <source>
        <dbReference type="ARBA" id="ARBA00023277"/>
    </source>
</evidence>
<evidence type="ECO:0000256" key="4">
    <source>
        <dbReference type="ARBA" id="ARBA00022777"/>
    </source>
</evidence>
<dbReference type="RefSeq" id="WP_385940934.1">
    <property type="nucleotide sequence ID" value="NZ_JBHSOZ010000004.1"/>
</dbReference>
<evidence type="ECO:0000259" key="7">
    <source>
        <dbReference type="Pfam" id="PF07005"/>
    </source>
</evidence>
<gene>
    <name evidence="9" type="ORF">ACFPU1_10320</name>
</gene>
<dbReference type="Gene3D" id="3.40.980.20">
    <property type="entry name" value="Four-carbon acid sugar kinase, nucleotide binding domain"/>
    <property type="match status" value="1"/>
</dbReference>
<proteinExistence type="inferred from homology"/>
<keyword evidence="5" id="KW-0067">ATP-binding</keyword>
<sequence length="427" mass="47082">MTVLADDLTGANDTGLQFFEQGFSTRVVVNSERATLKENWVNVLNLETRSKNEEEARKCFEQFSTKLIDSESIVYKKVDSTFRGHIGVEIDALIEKGKFDLAIIAPSYPINGRVIRSGVQYVKEVPLHETQFAKDKQFPIETSSVEKLLESQSKHLTRHVGFESGFSVAEIQEEIYQAKRDGVKLLSFDTREQKDLDCIAAASLAVQERFFWVGSAGLANSLARVLKSKLNLHNPSSQDNRNLALDDSRFLGIVGSQNEASNLQVNYAERNGTSITTLDPLSLTKLGLKEVEPCSLHELEQIKDISVFSVQTQSSNSEEWAKYLSKYSYIGNLIAKGLGTLGSYLLSKHKINGIFLTGGDIAYQTCCSANIDTLNIVGRLDEGIPICIVPKGAYKGMIVVTKAGGFGKEDSLLKAINIINNQGGLVR</sequence>
<dbReference type="InterPro" id="IPR031475">
    <property type="entry name" value="NBD_C"/>
</dbReference>
<evidence type="ECO:0000256" key="2">
    <source>
        <dbReference type="ARBA" id="ARBA00022679"/>
    </source>
</evidence>
<dbReference type="InterPro" id="IPR010737">
    <property type="entry name" value="4-carb_acid_sugar_kinase_N"/>
</dbReference>
<dbReference type="Pfam" id="PF07005">
    <property type="entry name" value="SBD_N"/>
    <property type="match status" value="1"/>
</dbReference>
<dbReference type="Gene3D" id="3.40.50.10840">
    <property type="entry name" value="Putative sugar-binding, N-terminal domain"/>
    <property type="match status" value="1"/>
</dbReference>
<protein>
    <submittedName>
        <fullName evidence="9">Four-carbon acid sugar kinase family protein</fullName>
        <ecNumber evidence="9">2.7.1.-</ecNumber>
    </submittedName>
</protein>
<evidence type="ECO:0000313" key="9">
    <source>
        <dbReference type="EMBL" id="MFC5713180.1"/>
    </source>
</evidence>